<dbReference type="OrthoDB" id="115213at2"/>
<dbReference type="Gene3D" id="3.90.1150.200">
    <property type="match status" value="1"/>
</dbReference>
<dbReference type="Proteomes" id="UP000032417">
    <property type="component" value="Chromosome 1"/>
</dbReference>
<sequence length="114" mass="13249">MNEIDKYIQSFPDEIQEILYKIRGMVKELAPGAEEKMAYGMPGYKTNKRPLIYFAAYKNHIGLYATPEAHDEFKEELSGYKQGKGSVQFPLKCPIPYDLIERIIKFKIEVNKLK</sequence>
<evidence type="ECO:0000259" key="1">
    <source>
        <dbReference type="Pfam" id="PF08818"/>
    </source>
</evidence>
<keyword evidence="3" id="KW-1185">Reference proteome</keyword>
<accession>A0A098BYI9</accession>
<dbReference type="Pfam" id="PF08818">
    <property type="entry name" value="DUF1801"/>
    <property type="match status" value="1"/>
</dbReference>
<dbReference type="InterPro" id="IPR014922">
    <property type="entry name" value="YdhG-like"/>
</dbReference>
<organism evidence="2 3">
    <name type="scientific">Fermentimonas caenicola</name>
    <dbReference type="NCBI Taxonomy" id="1562970"/>
    <lineage>
        <taxon>Bacteria</taxon>
        <taxon>Pseudomonadati</taxon>
        <taxon>Bacteroidota</taxon>
        <taxon>Bacteroidia</taxon>
        <taxon>Bacteroidales</taxon>
        <taxon>Dysgonomonadaceae</taxon>
        <taxon>Fermentimonas</taxon>
    </lineage>
</organism>
<dbReference type="AlphaFoldDB" id="A0A098BYI9"/>
<name>A0A098BYI9_9BACT</name>
<dbReference type="HOGENOM" id="CLU_128703_3_0_10"/>
<protein>
    <recommendedName>
        <fullName evidence="1">YdhG-like domain-containing protein</fullName>
    </recommendedName>
</protein>
<gene>
    <name evidence="2" type="ORF">ING2E5B_0986</name>
</gene>
<proteinExistence type="predicted"/>
<reference evidence="2 3" key="1">
    <citation type="submission" date="2014-08" db="EMBL/GenBank/DDBJ databases">
        <authorList>
            <person name="Wibberg D."/>
        </authorList>
    </citation>
    <scope>NUCLEOTIDE SEQUENCE [LARGE SCALE GENOMIC DNA]</scope>
    <source>
        <strain evidence="3">ING2-E5B</strain>
    </source>
</reference>
<evidence type="ECO:0000313" key="2">
    <source>
        <dbReference type="EMBL" id="CEA15740.1"/>
    </source>
</evidence>
<feature type="domain" description="YdhG-like" evidence="1">
    <location>
        <begin position="16"/>
        <end position="107"/>
    </location>
</feature>
<dbReference type="KEGG" id="pbt:ING2E5B_0986"/>
<dbReference type="PATRIC" id="fig|1562970.3.peg.974"/>
<dbReference type="SUPFAM" id="SSF159888">
    <property type="entry name" value="YdhG-like"/>
    <property type="match status" value="1"/>
</dbReference>
<evidence type="ECO:0000313" key="3">
    <source>
        <dbReference type="Proteomes" id="UP000032417"/>
    </source>
</evidence>
<dbReference type="STRING" id="1562970.ING2E5B_0986"/>
<dbReference type="EMBL" id="LN515532">
    <property type="protein sequence ID" value="CEA15740.1"/>
    <property type="molecule type" value="Genomic_DNA"/>
</dbReference>